<gene>
    <name evidence="4" type="ORF">DW740_02480</name>
</gene>
<dbReference type="SUPFAM" id="SSF63817">
    <property type="entry name" value="Sortase"/>
    <property type="match status" value="1"/>
</dbReference>
<keyword evidence="1" id="KW-0378">Hydrolase</keyword>
<sequence length="273" mass="31027">MRYNIIMKEKFRKVILMIGILITAVGLCLAMYATVSNWYCEYKAGNEIEIYSETVRNTSQNELRHIKENVIEYNHSLASEESKSSISYDEMLAATDAIGYLEIPRLQLMLPIYEGTEEDVLARGVGHMEQTSLPVGGASTHCVLAGHTGLPTAKLFTHLDKMKEGDLFYIHELDEILTYKVDRISVVLPDETDALQIEEGKDYVTLLTCIPYGVNSHRLLVRGERTENPVTADSQEKADKPVSTVVYAVFVGIILIVFYIWFKHKRRRSNEKE</sequence>
<evidence type="ECO:0000313" key="5">
    <source>
        <dbReference type="Proteomes" id="UP000283745"/>
    </source>
</evidence>
<dbReference type="Proteomes" id="UP000283745">
    <property type="component" value="Unassembled WGS sequence"/>
</dbReference>
<feature type="active site" description="Proton donor/acceptor" evidence="2">
    <location>
        <position position="147"/>
    </location>
</feature>
<protein>
    <submittedName>
        <fullName evidence="4">Class C sortase</fullName>
    </submittedName>
</protein>
<feature type="active site" description="Acyl-thioester intermediate" evidence="2">
    <location>
        <position position="209"/>
    </location>
</feature>
<dbReference type="CDD" id="cd05827">
    <property type="entry name" value="Sortase_C"/>
    <property type="match status" value="1"/>
</dbReference>
<dbReference type="RefSeq" id="WP_118049989.1">
    <property type="nucleotide sequence ID" value="NZ_QSKF01000001.1"/>
</dbReference>
<keyword evidence="3" id="KW-0472">Membrane</keyword>
<dbReference type="NCBIfam" id="TIGR01076">
    <property type="entry name" value="sortase_fam"/>
    <property type="match status" value="1"/>
</dbReference>
<evidence type="ECO:0000313" key="4">
    <source>
        <dbReference type="EMBL" id="RHE42189.1"/>
    </source>
</evidence>
<dbReference type="NCBIfam" id="NF033745">
    <property type="entry name" value="class_C_sortase"/>
    <property type="match status" value="1"/>
</dbReference>
<dbReference type="InterPro" id="IPR023365">
    <property type="entry name" value="Sortase_dom-sf"/>
</dbReference>
<evidence type="ECO:0000256" key="2">
    <source>
        <dbReference type="PIRSR" id="PIRSR605754-1"/>
    </source>
</evidence>
<dbReference type="AlphaFoldDB" id="A0A414JC81"/>
<keyword evidence="3" id="KW-1133">Transmembrane helix</keyword>
<dbReference type="Pfam" id="PF04203">
    <property type="entry name" value="Sortase"/>
    <property type="match status" value="1"/>
</dbReference>
<feature type="transmembrane region" description="Helical" evidence="3">
    <location>
        <begin position="244"/>
        <end position="262"/>
    </location>
</feature>
<dbReference type="InterPro" id="IPR005754">
    <property type="entry name" value="Sortase"/>
</dbReference>
<comment type="caution">
    <text evidence="4">The sequence shown here is derived from an EMBL/GenBank/DDBJ whole genome shotgun (WGS) entry which is preliminary data.</text>
</comment>
<proteinExistence type="predicted"/>
<name>A0A414JC81_9FIRM</name>
<accession>A0A414JC81</accession>
<dbReference type="InterPro" id="IPR042002">
    <property type="entry name" value="Sortase_C"/>
</dbReference>
<reference evidence="4 5" key="1">
    <citation type="submission" date="2018-08" db="EMBL/GenBank/DDBJ databases">
        <title>A genome reference for cultivated species of the human gut microbiota.</title>
        <authorList>
            <person name="Zou Y."/>
            <person name="Xue W."/>
            <person name="Luo G."/>
        </authorList>
    </citation>
    <scope>NUCLEOTIDE SEQUENCE [LARGE SCALE GENOMIC DNA]</scope>
    <source>
        <strain evidence="4 5">AM28-23</strain>
    </source>
</reference>
<dbReference type="Gene3D" id="2.40.260.10">
    <property type="entry name" value="Sortase"/>
    <property type="match status" value="1"/>
</dbReference>
<dbReference type="GO" id="GO:0016787">
    <property type="term" value="F:hydrolase activity"/>
    <property type="evidence" value="ECO:0007669"/>
    <property type="project" value="UniProtKB-KW"/>
</dbReference>
<evidence type="ECO:0000256" key="1">
    <source>
        <dbReference type="ARBA" id="ARBA00022801"/>
    </source>
</evidence>
<dbReference type="EMBL" id="QSKF01000001">
    <property type="protein sequence ID" value="RHE42189.1"/>
    <property type="molecule type" value="Genomic_DNA"/>
</dbReference>
<organism evidence="4 5">
    <name type="scientific">Blautia obeum</name>
    <dbReference type="NCBI Taxonomy" id="40520"/>
    <lineage>
        <taxon>Bacteria</taxon>
        <taxon>Bacillati</taxon>
        <taxon>Bacillota</taxon>
        <taxon>Clostridia</taxon>
        <taxon>Lachnospirales</taxon>
        <taxon>Lachnospiraceae</taxon>
        <taxon>Blautia</taxon>
    </lineage>
</organism>
<evidence type="ECO:0000256" key="3">
    <source>
        <dbReference type="SAM" id="Phobius"/>
    </source>
</evidence>
<keyword evidence="3" id="KW-0812">Transmembrane</keyword>